<dbReference type="Proteomes" id="UP000501346">
    <property type="component" value="Chromosome ScVII"/>
</dbReference>
<gene>
    <name evidence="1" type="ORF">GRS66_001800</name>
</gene>
<evidence type="ECO:0000313" key="2">
    <source>
        <dbReference type="Proteomes" id="UP000501346"/>
    </source>
</evidence>
<accession>A0A6C1DR72</accession>
<protein>
    <submittedName>
        <fullName evidence="1">Uncharacterized protein</fullName>
    </submittedName>
</protein>
<sequence length="130" mass="14901">MGDTIRPLNYADIETSGPINLLETTNNLKSSLKKFSQKAKGSHISRERIHHFRKWKNKTESLSENHLKPPPDVDSLCFSNCFQPDALSGNVFLPPRSSNMYWNEKQLQLEMEILKFLSLNTSNECCISDD</sequence>
<dbReference type="EMBL" id="CP048988">
    <property type="protein sequence ID" value="QID79528.1"/>
    <property type="molecule type" value="Genomic_DNA"/>
</dbReference>
<organism evidence="1 2">
    <name type="scientific">Saccharomyces pastorianus</name>
    <name type="common">Lager yeast</name>
    <name type="synonym">Saccharomyces cerevisiae x Saccharomyces eubayanus</name>
    <dbReference type="NCBI Taxonomy" id="27292"/>
    <lineage>
        <taxon>Eukaryota</taxon>
        <taxon>Fungi</taxon>
        <taxon>Dikarya</taxon>
        <taxon>Ascomycota</taxon>
        <taxon>Saccharomycotina</taxon>
        <taxon>Saccharomycetes</taxon>
        <taxon>Saccharomycetales</taxon>
        <taxon>Saccharomycetaceae</taxon>
        <taxon>Saccharomyces</taxon>
    </lineage>
</organism>
<dbReference type="AlphaFoldDB" id="A0A6C1DR72"/>
<dbReference type="OrthoDB" id="4039518at2759"/>
<proteinExistence type="predicted"/>
<name>A0A6C1DR72_SACPS</name>
<evidence type="ECO:0000313" key="1">
    <source>
        <dbReference type="EMBL" id="QID79528.1"/>
    </source>
</evidence>
<keyword evidence="2" id="KW-1185">Reference proteome</keyword>
<reference evidence="1 2" key="1">
    <citation type="journal article" date="2019" name="BMC Genomics">
        <title>Chromosome level assembly and comparative genome analysis confirm lager-brewing yeasts originated from a single hybridization.</title>
        <authorList>
            <person name="Salazar A.N."/>
            <person name="Gorter de Vries A.R."/>
            <person name="van den Broek M."/>
            <person name="Brouwers N."/>
            <person name="de la Torre Cortes P."/>
            <person name="Kuijpers N.G.A."/>
            <person name="Daran J.G."/>
            <person name="Abeel T."/>
        </authorList>
    </citation>
    <scope>NUCLEOTIDE SEQUENCE [LARGE SCALE GENOMIC DNA]</scope>
    <source>
        <strain evidence="1 2">CBS 1483</strain>
    </source>
</reference>